<evidence type="ECO:0000313" key="2">
    <source>
        <dbReference type="Proteomes" id="UP000265520"/>
    </source>
</evidence>
<organism evidence="1 2">
    <name type="scientific">Trifolium medium</name>
    <dbReference type="NCBI Taxonomy" id="97028"/>
    <lineage>
        <taxon>Eukaryota</taxon>
        <taxon>Viridiplantae</taxon>
        <taxon>Streptophyta</taxon>
        <taxon>Embryophyta</taxon>
        <taxon>Tracheophyta</taxon>
        <taxon>Spermatophyta</taxon>
        <taxon>Magnoliopsida</taxon>
        <taxon>eudicotyledons</taxon>
        <taxon>Gunneridae</taxon>
        <taxon>Pentapetalae</taxon>
        <taxon>rosids</taxon>
        <taxon>fabids</taxon>
        <taxon>Fabales</taxon>
        <taxon>Fabaceae</taxon>
        <taxon>Papilionoideae</taxon>
        <taxon>50 kb inversion clade</taxon>
        <taxon>NPAAA clade</taxon>
        <taxon>Hologalegina</taxon>
        <taxon>IRL clade</taxon>
        <taxon>Trifolieae</taxon>
        <taxon>Trifolium</taxon>
    </lineage>
</organism>
<comment type="caution">
    <text evidence="1">The sequence shown here is derived from an EMBL/GenBank/DDBJ whole genome shotgun (WGS) entry which is preliminary data.</text>
</comment>
<dbReference type="AlphaFoldDB" id="A0A392RK92"/>
<keyword evidence="2" id="KW-1185">Reference proteome</keyword>
<dbReference type="EMBL" id="LXQA010236206">
    <property type="protein sequence ID" value="MCI36667.1"/>
    <property type="molecule type" value="Genomic_DNA"/>
</dbReference>
<reference evidence="1 2" key="1">
    <citation type="journal article" date="2018" name="Front. Plant Sci.">
        <title>Red Clover (Trifolium pratense) and Zigzag Clover (T. medium) - A Picture of Genomic Similarities and Differences.</title>
        <authorList>
            <person name="Dluhosova J."/>
            <person name="Istvanek J."/>
            <person name="Nedelnik J."/>
            <person name="Repkova J."/>
        </authorList>
    </citation>
    <scope>NUCLEOTIDE SEQUENCE [LARGE SCALE GENOMIC DNA]</scope>
    <source>
        <strain evidence="2">cv. 10/8</strain>
        <tissue evidence="1">Leaf</tissue>
    </source>
</reference>
<evidence type="ECO:0000313" key="1">
    <source>
        <dbReference type="EMBL" id="MCI36667.1"/>
    </source>
</evidence>
<sequence>MPGAACPECSHIQMCKALPGISPVWFFLTFWPVHPERWLGGRRLPQVVVDSSNATSGPPVFGAEYSFPIFNLRNNSSYKIPPEIPSSMGIWEASWLTMVANIMMGSSLLGTPYLSMRSPNP</sequence>
<name>A0A392RK92_9FABA</name>
<proteinExistence type="predicted"/>
<dbReference type="Proteomes" id="UP000265520">
    <property type="component" value="Unassembled WGS sequence"/>
</dbReference>
<protein>
    <submittedName>
        <fullName evidence="1">Uncharacterized protein</fullName>
    </submittedName>
</protein>
<feature type="non-terminal residue" evidence="1">
    <location>
        <position position="121"/>
    </location>
</feature>
<accession>A0A392RK92</accession>